<keyword evidence="7 9" id="KW-0472">Membrane</keyword>
<evidence type="ECO:0000259" key="10">
    <source>
        <dbReference type="Pfam" id="PF13813"/>
    </source>
</evidence>
<dbReference type="AlphaFoldDB" id="A0A162IM01"/>
<feature type="transmembrane region" description="Helical" evidence="9">
    <location>
        <begin position="42"/>
        <end position="61"/>
    </location>
</feature>
<evidence type="ECO:0000256" key="5">
    <source>
        <dbReference type="ARBA" id="ARBA00022692"/>
    </source>
</evidence>
<feature type="domain" description="Wax synthase" evidence="10">
    <location>
        <begin position="386"/>
        <end position="475"/>
    </location>
</feature>
<dbReference type="InterPro" id="IPR032805">
    <property type="entry name" value="Wax_synthase_dom"/>
</dbReference>
<keyword evidence="6 9" id="KW-1133">Transmembrane helix</keyword>
<evidence type="ECO:0000313" key="11">
    <source>
        <dbReference type="EMBL" id="KZZ96022.1"/>
    </source>
</evidence>
<dbReference type="OrthoDB" id="2796277at2759"/>
<comment type="similarity">
    <text evidence="3">Belongs to the wax synthase family.</text>
</comment>
<dbReference type="InterPro" id="IPR044851">
    <property type="entry name" value="Wax_synthase"/>
</dbReference>
<feature type="region of interest" description="Disordered" evidence="8">
    <location>
        <begin position="140"/>
        <end position="160"/>
    </location>
</feature>
<evidence type="ECO:0000256" key="3">
    <source>
        <dbReference type="ARBA" id="ARBA00007282"/>
    </source>
</evidence>
<dbReference type="GO" id="GO:0016020">
    <property type="term" value="C:membrane"/>
    <property type="evidence" value="ECO:0007669"/>
    <property type="project" value="UniProtKB-SubCell"/>
</dbReference>
<dbReference type="EMBL" id="AZGY01000008">
    <property type="protein sequence ID" value="KZZ96022.1"/>
    <property type="molecule type" value="Genomic_DNA"/>
</dbReference>
<sequence>MAIGHARMALPPDVPRLDVAARIAYRAGFWAALDQGRAKPFVLPYSIFAGFILPLIWLSIPHTKRPWLYQTRWPLMAYIIYFNVNVMLTRSSTNFGCSYAAGLTAAWGIVLSMNLLFWQRPQWNAARIIRVRKKTAAASSNVKDSQDAATTRRTRTTATPTTTTTITTTTATTVTSGLEKPHINGNGHSQLRKGAPFSLSVQDIKLEHSPPSQQEYEYRWQTFPADAPFVDRMFWVADLMISFRGAGWNHSITSIPRPRIPKPVQPNSLVDVNSIPQRTVSGYAHPRTDADFFRIRLLTLLGTYFLLDLIAIIMMSDPFWIVGPDVSHELPASLQRLPPWALMICREVISIIAIWAAILAFFSLSDVVQFCIAKVFFPARALLWNYPSVFGSLSEIPERGLSGFWGSWWHQSFRLDFLGPSTYLLNNGHVKKGTLTADLVGLFVSFFQSGLIHAAGSVSTVPLTRPLRSFWFFMLQGLGVLVQGWLAGALRAHGPPIPRPVRRATNVLVTLAWLIATAPLFLKDVASAGLWLLEPVPISPLRYMGYGFPDDHWWRWERDFWPKVYPAQHWYEVGISL</sequence>
<gene>
    <name evidence="11" type="ORF">AAL_04318</name>
</gene>
<feature type="transmembrane region" description="Helical" evidence="9">
    <location>
        <begin position="504"/>
        <end position="522"/>
    </location>
</feature>
<feature type="transmembrane region" description="Helical" evidence="9">
    <location>
        <begin position="340"/>
        <end position="364"/>
    </location>
</feature>
<reference evidence="11 12" key="1">
    <citation type="journal article" date="2016" name="Genome Biol. Evol.">
        <title>Divergent and convergent evolution of fungal pathogenicity.</title>
        <authorList>
            <person name="Shang Y."/>
            <person name="Xiao G."/>
            <person name="Zheng P."/>
            <person name="Cen K."/>
            <person name="Zhan S."/>
            <person name="Wang C."/>
        </authorList>
    </citation>
    <scope>NUCLEOTIDE SEQUENCE [LARGE SCALE GENOMIC DNA]</scope>
    <source>
        <strain evidence="11 12">RCEF 2490</strain>
    </source>
</reference>
<proteinExistence type="inferred from homology"/>
<evidence type="ECO:0000256" key="6">
    <source>
        <dbReference type="ARBA" id="ARBA00022989"/>
    </source>
</evidence>
<keyword evidence="12" id="KW-1185">Reference proteome</keyword>
<comment type="pathway">
    <text evidence="2">Secondary metabolite biosynthesis.</text>
</comment>
<evidence type="ECO:0000256" key="9">
    <source>
        <dbReference type="SAM" id="Phobius"/>
    </source>
</evidence>
<keyword evidence="4" id="KW-0808">Transferase</keyword>
<dbReference type="Proteomes" id="UP000078544">
    <property type="component" value="Unassembled WGS sequence"/>
</dbReference>
<dbReference type="PANTHER" id="PTHR31595:SF57">
    <property type="entry name" value="OS04G0481900 PROTEIN"/>
    <property type="match status" value="1"/>
</dbReference>
<feature type="compositionally biased region" description="Low complexity" evidence="8">
    <location>
        <begin position="148"/>
        <end position="160"/>
    </location>
</feature>
<comment type="subcellular location">
    <subcellularLocation>
        <location evidence="1">Membrane</location>
        <topology evidence="1">Multi-pass membrane protein</topology>
    </subcellularLocation>
</comment>
<keyword evidence="5 9" id="KW-0812">Transmembrane</keyword>
<evidence type="ECO:0000313" key="12">
    <source>
        <dbReference type="Proteomes" id="UP000078544"/>
    </source>
</evidence>
<evidence type="ECO:0000256" key="7">
    <source>
        <dbReference type="ARBA" id="ARBA00023136"/>
    </source>
</evidence>
<feature type="transmembrane region" description="Helical" evidence="9">
    <location>
        <begin position="99"/>
        <end position="118"/>
    </location>
</feature>
<evidence type="ECO:0000256" key="8">
    <source>
        <dbReference type="SAM" id="MobiDB-lite"/>
    </source>
</evidence>
<comment type="caution">
    <text evidence="11">The sequence shown here is derived from an EMBL/GenBank/DDBJ whole genome shotgun (WGS) entry which is preliminary data.</text>
</comment>
<feature type="transmembrane region" description="Helical" evidence="9">
    <location>
        <begin position="297"/>
        <end position="320"/>
    </location>
</feature>
<dbReference type="Pfam" id="PF13813">
    <property type="entry name" value="MBOAT_2"/>
    <property type="match status" value="1"/>
</dbReference>
<dbReference type="GO" id="GO:0006629">
    <property type="term" value="P:lipid metabolic process"/>
    <property type="evidence" value="ECO:0007669"/>
    <property type="project" value="InterPro"/>
</dbReference>
<dbReference type="GO" id="GO:0008374">
    <property type="term" value="F:O-acyltransferase activity"/>
    <property type="evidence" value="ECO:0007669"/>
    <property type="project" value="InterPro"/>
</dbReference>
<protein>
    <recommendedName>
        <fullName evidence="10">Wax synthase domain-containing protein</fullName>
    </recommendedName>
</protein>
<dbReference type="STRING" id="1081109.A0A162IM01"/>
<evidence type="ECO:0000256" key="2">
    <source>
        <dbReference type="ARBA" id="ARBA00005179"/>
    </source>
</evidence>
<dbReference type="PANTHER" id="PTHR31595">
    <property type="entry name" value="LONG-CHAIN-ALCOHOL O-FATTY-ACYLTRANSFERASE 3-RELATED"/>
    <property type="match status" value="1"/>
</dbReference>
<evidence type="ECO:0000256" key="4">
    <source>
        <dbReference type="ARBA" id="ARBA00022679"/>
    </source>
</evidence>
<feature type="transmembrane region" description="Helical" evidence="9">
    <location>
        <begin position="439"/>
        <end position="458"/>
    </location>
</feature>
<organism evidence="11 12">
    <name type="scientific">Moelleriella libera RCEF 2490</name>
    <dbReference type="NCBI Taxonomy" id="1081109"/>
    <lineage>
        <taxon>Eukaryota</taxon>
        <taxon>Fungi</taxon>
        <taxon>Dikarya</taxon>
        <taxon>Ascomycota</taxon>
        <taxon>Pezizomycotina</taxon>
        <taxon>Sordariomycetes</taxon>
        <taxon>Hypocreomycetidae</taxon>
        <taxon>Hypocreales</taxon>
        <taxon>Clavicipitaceae</taxon>
        <taxon>Moelleriella</taxon>
    </lineage>
</organism>
<feature type="transmembrane region" description="Helical" evidence="9">
    <location>
        <begin position="470"/>
        <end position="492"/>
    </location>
</feature>
<evidence type="ECO:0000256" key="1">
    <source>
        <dbReference type="ARBA" id="ARBA00004141"/>
    </source>
</evidence>
<accession>A0A162IM01</accession>
<name>A0A162IM01_9HYPO</name>